<dbReference type="PANTHER" id="PTHR37010:SF1">
    <property type="entry name" value="SULFURTRANSFERASE TUSE"/>
    <property type="match status" value="1"/>
</dbReference>
<accession>A0A953JDY4</accession>
<evidence type="ECO:0000313" key="4">
    <source>
        <dbReference type="EMBL" id="MBZ0156894.1"/>
    </source>
</evidence>
<sequence length="114" mass="13201">MPVFEHKGVRIAVDEEGYLVDPDEWTEEIARALAAREGVYELTPDRLDIIRFMREYYRKYNFFPLLGAVCKNIHRPRDCFNEVFMGPLTAWKIAGLPKPDEHVIAYLRGEGGVT</sequence>
<dbReference type="GO" id="GO:0005737">
    <property type="term" value="C:cytoplasm"/>
    <property type="evidence" value="ECO:0007669"/>
    <property type="project" value="UniProtKB-SubCell"/>
</dbReference>
<gene>
    <name evidence="4" type="ORF">K8I29_11890</name>
</gene>
<dbReference type="InterPro" id="IPR042072">
    <property type="entry name" value="DsrC-like_C"/>
</dbReference>
<evidence type="ECO:0000256" key="1">
    <source>
        <dbReference type="ARBA" id="ARBA00004496"/>
    </source>
</evidence>
<reference evidence="4" key="1">
    <citation type="journal article" date="2021" name="bioRxiv">
        <title>Unraveling nitrogen, sulfur and carbon metabolic pathways and microbial community transcriptional responses to substrate deprivation and toxicity stresses in a bioreactor mimicking anoxic brackish coastal sediment conditions.</title>
        <authorList>
            <person name="Martins P.D."/>
            <person name="Echeveste M.J."/>
            <person name="Arshad A."/>
            <person name="Kurth J."/>
            <person name="Ouboter H."/>
            <person name="Jetten M.S.M."/>
            <person name="Welte C.U."/>
        </authorList>
    </citation>
    <scope>NUCLEOTIDE SEQUENCE</scope>
    <source>
        <strain evidence="4">MAG_39</strain>
    </source>
</reference>
<reference evidence="4" key="2">
    <citation type="submission" date="2021-08" db="EMBL/GenBank/DDBJ databases">
        <authorList>
            <person name="Dalcin Martins P."/>
        </authorList>
    </citation>
    <scope>NUCLEOTIDE SEQUENCE</scope>
    <source>
        <strain evidence="4">MAG_39</strain>
    </source>
</reference>
<comment type="subcellular location">
    <subcellularLocation>
        <location evidence="1">Cytoplasm</location>
    </subcellularLocation>
</comment>
<dbReference type="Gene3D" id="3.30.1420.10">
    <property type="match status" value="1"/>
</dbReference>
<evidence type="ECO:0000256" key="2">
    <source>
        <dbReference type="ARBA" id="ARBA00005718"/>
    </source>
</evidence>
<dbReference type="Gene3D" id="1.10.10.370">
    <property type="entry name" value="DsrC-like protein, C-terminal domain"/>
    <property type="match status" value="1"/>
</dbReference>
<dbReference type="GO" id="GO:0097163">
    <property type="term" value="F:sulfur carrier activity"/>
    <property type="evidence" value="ECO:0007669"/>
    <property type="project" value="TreeGrafter"/>
</dbReference>
<dbReference type="PANTHER" id="PTHR37010">
    <property type="entry name" value="SULFURTRANSFERASE TUSE"/>
    <property type="match status" value="1"/>
</dbReference>
<dbReference type="Pfam" id="PF04358">
    <property type="entry name" value="DsrC"/>
    <property type="match status" value="1"/>
</dbReference>
<dbReference type="NCBIfam" id="TIGR03342">
    <property type="entry name" value="dsrC_tusE_dsvC"/>
    <property type="match status" value="1"/>
</dbReference>
<dbReference type="SUPFAM" id="SSF69721">
    <property type="entry name" value="DsrC, the gamma subunit of dissimilatory sulfite reductase"/>
    <property type="match status" value="1"/>
</dbReference>
<dbReference type="GO" id="GO:0002143">
    <property type="term" value="P:tRNA wobble position uridine thiolation"/>
    <property type="evidence" value="ECO:0007669"/>
    <property type="project" value="TreeGrafter"/>
</dbReference>
<name>A0A953JDY4_9BACT</name>
<protein>
    <submittedName>
        <fullName evidence="4">TusE/DsrC/DsvC family sulfur relay protein</fullName>
    </submittedName>
</protein>
<dbReference type="PIRSF" id="PIRSF006223">
    <property type="entry name" value="DsrC_TusE"/>
    <property type="match status" value="1"/>
</dbReference>
<dbReference type="InterPro" id="IPR043163">
    <property type="entry name" value="DsrC-like_N"/>
</dbReference>
<proteinExistence type="inferred from homology"/>
<dbReference type="EMBL" id="JAIOIV010000095">
    <property type="protein sequence ID" value="MBZ0156894.1"/>
    <property type="molecule type" value="Genomic_DNA"/>
</dbReference>
<dbReference type="InterPro" id="IPR007453">
    <property type="entry name" value="DsrC/TusE"/>
</dbReference>
<dbReference type="Proteomes" id="UP000705867">
    <property type="component" value="Unassembled WGS sequence"/>
</dbReference>
<dbReference type="AlphaFoldDB" id="A0A953JDY4"/>
<comment type="caution">
    <text evidence="4">The sequence shown here is derived from an EMBL/GenBank/DDBJ whole genome shotgun (WGS) entry which is preliminary data.</text>
</comment>
<dbReference type="InterPro" id="IPR025526">
    <property type="entry name" value="DsrC-like_dom_sf"/>
</dbReference>
<evidence type="ECO:0000256" key="3">
    <source>
        <dbReference type="ARBA" id="ARBA00022490"/>
    </source>
</evidence>
<evidence type="ECO:0000313" key="5">
    <source>
        <dbReference type="Proteomes" id="UP000705867"/>
    </source>
</evidence>
<organism evidence="4 5">
    <name type="scientific">Candidatus Nitrobium versatile</name>
    <dbReference type="NCBI Taxonomy" id="2884831"/>
    <lineage>
        <taxon>Bacteria</taxon>
        <taxon>Pseudomonadati</taxon>
        <taxon>Nitrospirota</taxon>
        <taxon>Nitrospiria</taxon>
        <taxon>Nitrospirales</taxon>
        <taxon>Nitrospiraceae</taxon>
        <taxon>Candidatus Nitrobium</taxon>
    </lineage>
</organism>
<keyword evidence="3" id="KW-0963">Cytoplasm</keyword>
<comment type="similarity">
    <text evidence="2">Belongs to the DsrC/TusE family.</text>
</comment>